<sequence length="117" mass="13090">MNPQRLALFFTATLAALAMVACHDQQTIEGTSSRTLNVAGKRMKANLSPTGTPNEFDLLIVRDAVVINPDPQSERARGEEAATRVTREVCKVKNLNPRIVSERLVDEINYYVRFRCV</sequence>
<proteinExistence type="predicted"/>
<protein>
    <recommendedName>
        <fullName evidence="4">Lipoprotein</fullName>
    </recommendedName>
</protein>
<keyword evidence="3" id="KW-1185">Reference proteome</keyword>
<evidence type="ECO:0000313" key="2">
    <source>
        <dbReference type="EMBL" id="MBU8873735.1"/>
    </source>
</evidence>
<dbReference type="PROSITE" id="PS51257">
    <property type="entry name" value="PROKAR_LIPOPROTEIN"/>
    <property type="match status" value="1"/>
</dbReference>
<dbReference type="Proteomes" id="UP000727907">
    <property type="component" value="Unassembled WGS sequence"/>
</dbReference>
<evidence type="ECO:0000256" key="1">
    <source>
        <dbReference type="SAM" id="SignalP"/>
    </source>
</evidence>
<dbReference type="RefSeq" id="WP_216958158.1">
    <property type="nucleotide sequence ID" value="NZ_JAHOPB010000001.1"/>
</dbReference>
<keyword evidence="1" id="KW-0732">Signal</keyword>
<gene>
    <name evidence="2" type="ORF">KQ910_08170</name>
</gene>
<accession>A0ABS6IKH6</accession>
<feature type="chain" id="PRO_5046465231" description="Lipoprotein" evidence="1">
    <location>
        <begin position="19"/>
        <end position="117"/>
    </location>
</feature>
<evidence type="ECO:0000313" key="3">
    <source>
        <dbReference type="Proteomes" id="UP000727907"/>
    </source>
</evidence>
<comment type="caution">
    <text evidence="2">The sequence shown here is derived from an EMBL/GenBank/DDBJ whole genome shotgun (WGS) entry which is preliminary data.</text>
</comment>
<feature type="signal peptide" evidence="1">
    <location>
        <begin position="1"/>
        <end position="18"/>
    </location>
</feature>
<organism evidence="2 3">
    <name type="scientific">Reyranella humidisoli</name>
    <dbReference type="NCBI Taxonomy" id="2849149"/>
    <lineage>
        <taxon>Bacteria</taxon>
        <taxon>Pseudomonadati</taxon>
        <taxon>Pseudomonadota</taxon>
        <taxon>Alphaproteobacteria</taxon>
        <taxon>Hyphomicrobiales</taxon>
        <taxon>Reyranellaceae</taxon>
        <taxon>Reyranella</taxon>
    </lineage>
</organism>
<dbReference type="EMBL" id="JAHOPB010000001">
    <property type="protein sequence ID" value="MBU8873735.1"/>
    <property type="molecule type" value="Genomic_DNA"/>
</dbReference>
<evidence type="ECO:0008006" key="4">
    <source>
        <dbReference type="Google" id="ProtNLM"/>
    </source>
</evidence>
<reference evidence="2 3" key="1">
    <citation type="submission" date="2021-06" db="EMBL/GenBank/DDBJ databases">
        <authorList>
            <person name="Lee D.H."/>
        </authorList>
    </citation>
    <scope>NUCLEOTIDE SEQUENCE [LARGE SCALE GENOMIC DNA]</scope>
    <source>
        <strain evidence="2 3">MMS21-HV4-11</strain>
    </source>
</reference>
<name>A0ABS6IKH6_9HYPH</name>